<organism evidence="7 8">
    <name type="scientific">Sporothrix stenoceras</name>
    <dbReference type="NCBI Taxonomy" id="5173"/>
    <lineage>
        <taxon>Eukaryota</taxon>
        <taxon>Fungi</taxon>
        <taxon>Dikarya</taxon>
        <taxon>Ascomycota</taxon>
        <taxon>Pezizomycotina</taxon>
        <taxon>Sordariomycetes</taxon>
        <taxon>Sordariomycetidae</taxon>
        <taxon>Ophiostomatales</taxon>
        <taxon>Ophiostomataceae</taxon>
        <taxon>Sporothrix</taxon>
    </lineage>
</organism>
<dbReference type="PANTHER" id="PTHR15651:SF7">
    <property type="entry name" value="ARMADILLO REPEAT-CONTAINING PROTEIN 8"/>
    <property type="match status" value="1"/>
</dbReference>
<evidence type="ECO:0008006" key="9">
    <source>
        <dbReference type="Google" id="ProtNLM"/>
    </source>
</evidence>
<feature type="compositionally biased region" description="Basic and acidic residues" evidence="6">
    <location>
        <begin position="912"/>
        <end position="922"/>
    </location>
</feature>
<evidence type="ECO:0000256" key="6">
    <source>
        <dbReference type="SAM" id="MobiDB-lite"/>
    </source>
</evidence>
<evidence type="ECO:0000313" key="8">
    <source>
        <dbReference type="Proteomes" id="UP001583186"/>
    </source>
</evidence>
<dbReference type="PANTHER" id="PTHR15651">
    <property type="entry name" value="ARMADILLO REPEAT-CONTAINING PROTEIN 8"/>
    <property type="match status" value="1"/>
</dbReference>
<keyword evidence="4" id="KW-0677">Repeat</keyword>
<evidence type="ECO:0000256" key="1">
    <source>
        <dbReference type="ARBA" id="ARBA00004123"/>
    </source>
</evidence>
<evidence type="ECO:0000256" key="3">
    <source>
        <dbReference type="ARBA" id="ARBA00022490"/>
    </source>
</evidence>
<dbReference type="Proteomes" id="UP001583186">
    <property type="component" value="Unassembled WGS sequence"/>
</dbReference>
<evidence type="ECO:0000256" key="4">
    <source>
        <dbReference type="ARBA" id="ARBA00022737"/>
    </source>
</evidence>
<dbReference type="InterPro" id="IPR038739">
    <property type="entry name" value="ARMC8/Vid28"/>
</dbReference>
<feature type="region of interest" description="Disordered" evidence="6">
    <location>
        <begin position="900"/>
        <end position="922"/>
    </location>
</feature>
<feature type="region of interest" description="Disordered" evidence="6">
    <location>
        <begin position="1039"/>
        <end position="1071"/>
    </location>
</feature>
<feature type="region of interest" description="Disordered" evidence="6">
    <location>
        <begin position="851"/>
        <end position="878"/>
    </location>
</feature>
<dbReference type="EMBL" id="JAWCUI010000032">
    <property type="protein sequence ID" value="KAL1894541.1"/>
    <property type="molecule type" value="Genomic_DNA"/>
</dbReference>
<reference evidence="7 8" key="1">
    <citation type="journal article" date="2024" name="IMA Fungus">
        <title>IMA Genome - F19 : A genome assembly and annotation guide to empower mycologists, including annotated draft genome sequences of Ceratocystis pirilliformis, Diaporthe australafricana, Fusarium ophioides, Paecilomyces lecythidis, and Sporothrix stenoceras.</title>
        <authorList>
            <person name="Aylward J."/>
            <person name="Wilson A.M."/>
            <person name="Visagie C.M."/>
            <person name="Spraker J."/>
            <person name="Barnes I."/>
            <person name="Buitendag C."/>
            <person name="Ceriani C."/>
            <person name="Del Mar Angel L."/>
            <person name="du Plessis D."/>
            <person name="Fuchs T."/>
            <person name="Gasser K."/>
            <person name="Kramer D."/>
            <person name="Li W."/>
            <person name="Munsamy K."/>
            <person name="Piso A."/>
            <person name="Price J.L."/>
            <person name="Sonnekus B."/>
            <person name="Thomas C."/>
            <person name="van der Nest A."/>
            <person name="van Dijk A."/>
            <person name="van Heerden A."/>
            <person name="van Vuuren N."/>
            <person name="Yilmaz N."/>
            <person name="Duong T.A."/>
            <person name="van der Merwe N.A."/>
            <person name="Wingfield M.J."/>
            <person name="Wingfield B.D."/>
        </authorList>
    </citation>
    <scope>NUCLEOTIDE SEQUENCE [LARGE SCALE GENOMIC DNA]</scope>
    <source>
        <strain evidence="7 8">CMW 5346</strain>
    </source>
</reference>
<feature type="compositionally biased region" description="Low complexity" evidence="6">
    <location>
        <begin position="1039"/>
        <end position="1070"/>
    </location>
</feature>
<sequence>MVLLSQNVAILENLRTAQSYTAQTQALQALKNETVGHVMKKEKWVELGVLLPIVKVILPERPSNWLAGDGREADDLARLQALELLGIFASGGAAFLEPLHAAGALPAILSCIDPKTSHRRLVYAALRSIVTITKAARLISVPASSPSPVTLGTLADTIFNPTHLKAFYNIIVAAPRAWWNESITNAAVSLVSPLCRETHHQVALAKAGILDALAVKVASYVVAKGQVVPGADIAAEKEGLLDYIPEPATSRLDISAVLDAAAAIMGNSRLRACMLLCSPSILAIFPQLEFDSPMNDVHAAWKALSMGGLSNLNQQSLGALDFLLPAIPSQALRGHHHSSHNSPFPPLGSTFARESLSRQFPSSTSGAAKRGSGSRHPSSGEGSGAGAGPEGLALDSEEQESPMVPWLFSLVRSTSGLERLMAASVLTSLYKAGFANKTREAAMAYLVVPLLLRMLGEAVNSASGDGSGGWVGDDDSNKTEHQAITEAALTILARLVTNSDVLQKAAIDGKAIKILAKLLKESYEPVSTRSNPRPWNPTPTASANPSRTGTPVAGTQSQSVGGEWFVEDNETAAGGDADNWAMQIASSKLGPAGQSSQLAYRTRLREATLKALTALVAVKYDYQREFADLDAMVYVSASLNATPSKPRANKDRTRSIKDVEMNTNGNSDDDVDPEYGRNPVGVLVAACDCVRMLSRSIAILRTTLEDAGVAAPIFRLLRHPDVYVQIAATGVICNLLTETSPMRERFAEAGVMSILCTHAHSLNSALRVNALWALKHFVDGQEPGMKKACLEQLGSGWLMQLIDPDSEVDASPSSAIFTGRADNSYNQAGGMAAAVATPSWSFTTVANDEDVEMGQTGDDGDGGAGDYSSNNNEAGGGEDEALWTATATTNPPPAAGVGLGSPSFQRARFPRTSHERSRTGRLRQADDKLAALQEMEIASQRKKQNDEVMTQEQGLNFIRNLIGPGSSSNGTNSSLGLGQPTSAAPRDAISEASEMIDYLFNEIGQDRLFQILLSKLRPKVRPATASRVAVPAVRRRSIAGSSGSGANAGPSTSAAVPGSPSSEAASSSGSRVQQPKAKIVEAVVFILVHISASVSRHRQIVIAQTELLKALVSHFMNRDKAVRVALCHLVNNLAWRDDQADIQMANTRIIEIRRLGLLQQLEIMQFEDPELDVREQAKMAVHQMELTAA</sequence>
<gene>
    <name evidence="7" type="ORF">Sste5346_005776</name>
</gene>
<keyword evidence="5" id="KW-0539">Nucleus</keyword>
<evidence type="ECO:0000256" key="5">
    <source>
        <dbReference type="ARBA" id="ARBA00023242"/>
    </source>
</evidence>
<feature type="region of interest" description="Disordered" evidence="6">
    <location>
        <begin position="526"/>
        <end position="558"/>
    </location>
</feature>
<accession>A0ABR3Z1R8</accession>
<dbReference type="Gene3D" id="1.25.10.10">
    <property type="entry name" value="Leucine-rich Repeat Variant"/>
    <property type="match status" value="4"/>
</dbReference>
<evidence type="ECO:0000256" key="2">
    <source>
        <dbReference type="ARBA" id="ARBA00004496"/>
    </source>
</evidence>
<feature type="region of interest" description="Disordered" evidence="6">
    <location>
        <begin position="960"/>
        <end position="986"/>
    </location>
</feature>
<name>A0ABR3Z1R8_9PEZI</name>
<feature type="compositionally biased region" description="Low complexity" evidence="6">
    <location>
        <begin position="963"/>
        <end position="978"/>
    </location>
</feature>
<comment type="caution">
    <text evidence="7">The sequence shown here is derived from an EMBL/GenBank/DDBJ whole genome shotgun (WGS) entry which is preliminary data.</text>
</comment>
<keyword evidence="3" id="KW-0963">Cytoplasm</keyword>
<dbReference type="InterPro" id="IPR011989">
    <property type="entry name" value="ARM-like"/>
</dbReference>
<comment type="subcellular location">
    <subcellularLocation>
        <location evidence="2">Cytoplasm</location>
    </subcellularLocation>
    <subcellularLocation>
        <location evidence="1">Nucleus</location>
    </subcellularLocation>
</comment>
<protein>
    <recommendedName>
        <fullName evidence="9">Armadillo repeat-containing protein 8</fullName>
    </recommendedName>
</protein>
<dbReference type="InterPro" id="IPR016024">
    <property type="entry name" value="ARM-type_fold"/>
</dbReference>
<feature type="region of interest" description="Disordered" evidence="6">
    <location>
        <begin position="361"/>
        <end position="396"/>
    </location>
</feature>
<proteinExistence type="predicted"/>
<dbReference type="SUPFAM" id="SSF48371">
    <property type="entry name" value="ARM repeat"/>
    <property type="match status" value="2"/>
</dbReference>
<evidence type="ECO:0000313" key="7">
    <source>
        <dbReference type="EMBL" id="KAL1894541.1"/>
    </source>
</evidence>
<keyword evidence="8" id="KW-1185">Reference proteome</keyword>